<feature type="compositionally biased region" description="Basic and acidic residues" evidence="1">
    <location>
        <begin position="385"/>
        <end position="400"/>
    </location>
</feature>
<gene>
    <name evidence="3" type="ORF">CTEN210_05126</name>
</gene>
<organism evidence="3 4">
    <name type="scientific">Chaetoceros tenuissimus</name>
    <dbReference type="NCBI Taxonomy" id="426638"/>
    <lineage>
        <taxon>Eukaryota</taxon>
        <taxon>Sar</taxon>
        <taxon>Stramenopiles</taxon>
        <taxon>Ochrophyta</taxon>
        <taxon>Bacillariophyta</taxon>
        <taxon>Coscinodiscophyceae</taxon>
        <taxon>Chaetocerotophycidae</taxon>
        <taxon>Chaetocerotales</taxon>
        <taxon>Chaetocerotaceae</taxon>
        <taxon>Chaetoceros</taxon>
    </lineage>
</organism>
<feature type="compositionally biased region" description="Acidic residues" evidence="1">
    <location>
        <begin position="132"/>
        <end position="146"/>
    </location>
</feature>
<dbReference type="AlphaFoldDB" id="A0AAD3H355"/>
<feature type="region of interest" description="Disordered" evidence="1">
    <location>
        <begin position="360"/>
        <end position="440"/>
    </location>
</feature>
<dbReference type="EMBL" id="BLLK01000029">
    <property type="protein sequence ID" value="GFH48650.1"/>
    <property type="molecule type" value="Genomic_DNA"/>
</dbReference>
<evidence type="ECO:0000256" key="1">
    <source>
        <dbReference type="SAM" id="MobiDB-lite"/>
    </source>
</evidence>
<proteinExistence type="predicted"/>
<feature type="domain" description="Deubiquitinating enzyme MINDY-3/4 conserved" evidence="2">
    <location>
        <begin position="478"/>
        <end position="878"/>
    </location>
</feature>
<name>A0AAD3H355_9STRA</name>
<feature type="compositionally biased region" description="Low complexity" evidence="1">
    <location>
        <begin position="364"/>
        <end position="383"/>
    </location>
</feature>
<accession>A0AAD3H355</accession>
<dbReference type="Proteomes" id="UP001054902">
    <property type="component" value="Unassembled WGS sequence"/>
</dbReference>
<sequence length="947" mass="107252">MSDRSRQVDNLISRLEAQHIQIDPTQAQLLLDATGGDLEMALALYWEDSVAHQAWERQQQQQQAQPGRDNAAKAKAANDEDRPERDNDSDNDRDDNYARARRRVERRQADRRQRNRSKSALNKRGSRRSDGSDGDANDDLNEDDDIGMNNRRNNNRRDANQDNEGDDSDVESLRNHDMELDRDAQNRRRIIAANNRGDENNNNRPGNHVSVSDDETNFNEKFLQRIKNHMKKRKHAGDRYEARLKKKRRLFSWQDKFQRFASEVERSNRSGLGFEDAGAAVLDELIKLSRLGETQRDDNCANGNMQLDDKHNEVDYKPIAKSIENIDDDLSSDEEEENDLDAQYAEALNLLESTVAQPSSILWGGNTESNTSNDSSSQSNQGENDGEKAQGEGSDSRKPQEGVPDESGDRDGDGDDGDGDGDGDGDDDGNTTDAKGSEKKVEIPRTWLSASFNLSKCGTGLVLSKPDETEVARLKSIQNTIFPSGTSSIAPPLPPFHCGAITMLTSLVTALLCSDVSVQGTKIVANSLKRKPFIQLSAEERKKQFNERLADALAAILCIAAESSTKFRLETLSELLKKMKRKQESKKDPDMSDDECGDQGLKDREITMRRVMETRAKLCPVCRWDNTNEEGVDVLDRDCLYMNVSLTNRQDLRAYVVSNIRSFTNPGGCALFLETILHIHGLPRVKRMLQELKESKSGDPLCCFVNCTCEKKLKEEWDDYMQKRKLNPSLRQKDWSLPLCRSCTGSELLSLLLTGKLHQDMSNWFAGTFGIGFLSGSIVEDKNSVHERLKSPDQPIWIVEGKSSYFMLWNNDGKTQTKPLADDSYSFKLNSWNCWTEDIKQEVLSIVPARNIVSDAPTSIIEPITKTELEQTLIHPDDEQNYSNYRRWRFAFNVDQDTSNTPLNWMPFYKLNERQKEIVLRKSNSSVECAIWTKWPKAVVEASVVEH</sequence>
<evidence type="ECO:0000313" key="4">
    <source>
        <dbReference type="Proteomes" id="UP001054902"/>
    </source>
</evidence>
<reference evidence="3 4" key="1">
    <citation type="journal article" date="2021" name="Sci. Rep.">
        <title>The genome of the diatom Chaetoceros tenuissimus carries an ancient integrated fragment of an extant virus.</title>
        <authorList>
            <person name="Hongo Y."/>
            <person name="Kimura K."/>
            <person name="Takaki Y."/>
            <person name="Yoshida Y."/>
            <person name="Baba S."/>
            <person name="Kobayashi G."/>
            <person name="Nagasaki K."/>
            <person name="Hano T."/>
            <person name="Tomaru Y."/>
        </authorList>
    </citation>
    <scope>NUCLEOTIDE SEQUENCE [LARGE SCALE GENOMIC DNA]</scope>
    <source>
        <strain evidence="3 4">NIES-3715</strain>
    </source>
</reference>
<dbReference type="SMART" id="SM01174">
    <property type="entry name" value="DUF4205"/>
    <property type="match status" value="1"/>
</dbReference>
<feature type="compositionally biased region" description="Basic and acidic residues" evidence="1">
    <location>
        <begin position="70"/>
        <end position="98"/>
    </location>
</feature>
<feature type="region of interest" description="Disordered" evidence="1">
    <location>
        <begin position="580"/>
        <end position="599"/>
    </location>
</feature>
<feature type="compositionally biased region" description="Acidic residues" evidence="1">
    <location>
        <begin position="403"/>
        <end position="430"/>
    </location>
</feature>
<feature type="region of interest" description="Disordered" evidence="1">
    <location>
        <begin position="55"/>
        <end position="213"/>
    </location>
</feature>
<dbReference type="InterPro" id="IPR025257">
    <property type="entry name" value="MINDY-3/4_CD"/>
</dbReference>
<keyword evidence="4" id="KW-1185">Reference proteome</keyword>
<feature type="compositionally biased region" description="Basic and acidic residues" evidence="1">
    <location>
        <begin position="171"/>
        <end position="186"/>
    </location>
</feature>
<protein>
    <recommendedName>
        <fullName evidence="2">Deubiquitinating enzyme MINDY-3/4 conserved domain-containing protein</fullName>
    </recommendedName>
</protein>
<evidence type="ECO:0000313" key="3">
    <source>
        <dbReference type="EMBL" id="GFH48650.1"/>
    </source>
</evidence>
<comment type="caution">
    <text evidence="3">The sequence shown here is derived from an EMBL/GenBank/DDBJ whole genome shotgun (WGS) entry which is preliminary data.</text>
</comment>
<evidence type="ECO:0000259" key="2">
    <source>
        <dbReference type="SMART" id="SM01174"/>
    </source>
</evidence>
<feature type="compositionally biased region" description="Acidic residues" evidence="1">
    <location>
        <begin position="161"/>
        <end position="170"/>
    </location>
</feature>